<dbReference type="EMBL" id="JABBGK010000005">
    <property type="protein sequence ID" value="NML76260.1"/>
    <property type="molecule type" value="Genomic_DNA"/>
</dbReference>
<feature type="signal peptide" evidence="1">
    <location>
        <begin position="1"/>
        <end position="25"/>
    </location>
</feature>
<proteinExistence type="predicted"/>
<accession>A0A7Y0FXU8</accession>
<dbReference type="RefSeq" id="WP_169594691.1">
    <property type="nucleotide sequence ID" value="NZ_JABBGK010000005.1"/>
</dbReference>
<feature type="chain" id="PRO_5030698789" description="EF-hand domain-containing protein" evidence="1">
    <location>
        <begin position="26"/>
        <end position="110"/>
    </location>
</feature>
<keyword evidence="1" id="KW-0732">Signal</keyword>
<dbReference type="Proteomes" id="UP000541470">
    <property type="component" value="Unassembled WGS sequence"/>
</dbReference>
<comment type="caution">
    <text evidence="2">The sequence shown here is derived from an EMBL/GenBank/DDBJ whole genome shotgun (WGS) entry which is preliminary data.</text>
</comment>
<dbReference type="AlphaFoldDB" id="A0A7Y0FXU8"/>
<evidence type="ECO:0000313" key="3">
    <source>
        <dbReference type="Proteomes" id="UP000541470"/>
    </source>
</evidence>
<evidence type="ECO:0000313" key="2">
    <source>
        <dbReference type="EMBL" id="NML76260.1"/>
    </source>
</evidence>
<reference evidence="2 3" key="1">
    <citation type="submission" date="2020-04" db="EMBL/GenBank/DDBJ databases">
        <title>Rhizobium sp. S-51 isolated from soil.</title>
        <authorList>
            <person name="Dahal R.H."/>
        </authorList>
    </citation>
    <scope>NUCLEOTIDE SEQUENCE [LARGE SCALE GENOMIC DNA]</scope>
    <source>
        <strain evidence="2 3">S-51</strain>
    </source>
</reference>
<organism evidence="2 3">
    <name type="scientific">Rhizobium terricola</name>
    <dbReference type="NCBI Taxonomy" id="2728849"/>
    <lineage>
        <taxon>Bacteria</taxon>
        <taxon>Pseudomonadati</taxon>
        <taxon>Pseudomonadota</taxon>
        <taxon>Alphaproteobacteria</taxon>
        <taxon>Hyphomicrobiales</taxon>
        <taxon>Rhizobiaceae</taxon>
        <taxon>Rhizobium/Agrobacterium group</taxon>
        <taxon>Rhizobium</taxon>
    </lineage>
</organism>
<name>A0A7Y0FXU8_9HYPH</name>
<sequence>MITRTVTLCFAGQLMSIFSTQQAHADQAHDFARFWAAVLAVEDRCDDFYSITDATMGGHLTADEYKRASDAVEDLRPKMARSLSALSCQAAAEAVADLGGLPFLKVWERR</sequence>
<gene>
    <name evidence="2" type="ORF">HHL25_19175</name>
</gene>
<evidence type="ECO:0008006" key="4">
    <source>
        <dbReference type="Google" id="ProtNLM"/>
    </source>
</evidence>
<protein>
    <recommendedName>
        <fullName evidence="4">EF-hand domain-containing protein</fullName>
    </recommendedName>
</protein>
<evidence type="ECO:0000256" key="1">
    <source>
        <dbReference type="SAM" id="SignalP"/>
    </source>
</evidence>
<keyword evidence="3" id="KW-1185">Reference proteome</keyword>